<keyword evidence="3" id="KW-1185">Reference proteome</keyword>
<name>A0A1M2VD29_TRAPU</name>
<dbReference type="OMA" id="ERVEWQR"/>
<feature type="region of interest" description="Disordered" evidence="1">
    <location>
        <begin position="1"/>
        <end position="41"/>
    </location>
</feature>
<gene>
    <name evidence="2" type="ORF">TRAPUB_3749</name>
</gene>
<evidence type="ECO:0000313" key="3">
    <source>
        <dbReference type="Proteomes" id="UP000184267"/>
    </source>
</evidence>
<sequence>MDGAPVDPVAVPEPAGAVELPVNDAVADPDVPQEPAAEPEAPATNAIQEGPVVIDCTCWPHPKTGLAPPQPLDQVLPEVWNPLGKTFDMFNQVVKLIRVHRSHQSQDASTTAIAIKTVAATVPVSRCKNTFEQHLKCLARRDETLRTYEETLEHAMIEAQPLAEANAKFLKQEADHSRRKTVHMAVRAAVPALTAIDVLGLSIYIGVQDVISSVDELRPVFVSINELQKTLKEKVAEVQGFRRELVAIRERVEWQRNDPSTSRLSDLQRKLQITADIATEALGNVEGSAAPTRSLREVADAMREVIQLMGDPPEDATSLVDVEESEWSQLDETLAELRAMPPRQPS</sequence>
<protein>
    <submittedName>
        <fullName evidence="2">Uncharacterized protein</fullName>
    </submittedName>
</protein>
<reference evidence="2 3" key="1">
    <citation type="submission" date="2016-10" db="EMBL/GenBank/DDBJ databases">
        <title>Genome sequence of the basidiomycete white-rot fungus Trametes pubescens.</title>
        <authorList>
            <person name="Makela M.R."/>
            <person name="Granchi Z."/>
            <person name="Peng M."/>
            <person name="De Vries R.P."/>
            <person name="Grigoriev I."/>
            <person name="Riley R."/>
            <person name="Hilden K."/>
        </authorList>
    </citation>
    <scope>NUCLEOTIDE SEQUENCE [LARGE SCALE GENOMIC DNA]</scope>
    <source>
        <strain evidence="2 3">FBCC735</strain>
    </source>
</reference>
<proteinExistence type="predicted"/>
<dbReference type="EMBL" id="MNAD01001462">
    <property type="protein sequence ID" value="OJT05433.1"/>
    <property type="molecule type" value="Genomic_DNA"/>
</dbReference>
<evidence type="ECO:0000313" key="2">
    <source>
        <dbReference type="EMBL" id="OJT05433.1"/>
    </source>
</evidence>
<organism evidence="2 3">
    <name type="scientific">Trametes pubescens</name>
    <name type="common">White-rot fungus</name>
    <dbReference type="NCBI Taxonomy" id="154538"/>
    <lineage>
        <taxon>Eukaryota</taxon>
        <taxon>Fungi</taxon>
        <taxon>Dikarya</taxon>
        <taxon>Basidiomycota</taxon>
        <taxon>Agaricomycotina</taxon>
        <taxon>Agaricomycetes</taxon>
        <taxon>Polyporales</taxon>
        <taxon>Polyporaceae</taxon>
        <taxon>Trametes</taxon>
    </lineage>
</organism>
<comment type="caution">
    <text evidence="2">The sequence shown here is derived from an EMBL/GenBank/DDBJ whole genome shotgun (WGS) entry which is preliminary data.</text>
</comment>
<accession>A0A1M2VD29</accession>
<dbReference type="OrthoDB" id="2728969at2759"/>
<dbReference type="AlphaFoldDB" id="A0A1M2VD29"/>
<dbReference type="Proteomes" id="UP000184267">
    <property type="component" value="Unassembled WGS sequence"/>
</dbReference>
<evidence type="ECO:0000256" key="1">
    <source>
        <dbReference type="SAM" id="MobiDB-lite"/>
    </source>
</evidence>